<dbReference type="CDD" id="cd06464">
    <property type="entry name" value="ACD_sHsps-like"/>
    <property type="match status" value="1"/>
</dbReference>
<feature type="domain" description="SHSP" evidence="5">
    <location>
        <begin position="74"/>
        <end position="182"/>
    </location>
</feature>
<evidence type="ECO:0000313" key="6">
    <source>
        <dbReference type="EMBL" id="JAE01737.1"/>
    </source>
</evidence>
<name>A0A0A9ENP7_ARUDO</name>
<evidence type="ECO:0000256" key="2">
    <source>
        <dbReference type="PROSITE-ProRule" id="PRU00285"/>
    </source>
</evidence>
<reference evidence="6" key="1">
    <citation type="submission" date="2014-09" db="EMBL/GenBank/DDBJ databases">
        <authorList>
            <person name="Magalhaes I.L.F."/>
            <person name="Oliveira U."/>
            <person name="Santos F.R."/>
            <person name="Vidigal T.H.D.A."/>
            <person name="Brescovit A.D."/>
            <person name="Santos A.J."/>
        </authorList>
    </citation>
    <scope>NUCLEOTIDE SEQUENCE</scope>
    <source>
        <tissue evidence="6">Shoot tissue taken approximately 20 cm above the soil surface</tissue>
    </source>
</reference>
<dbReference type="AlphaFoldDB" id="A0A0A9ENP7"/>
<comment type="similarity">
    <text evidence="2 3">Belongs to the small heat shock protein (HSP20) family.</text>
</comment>
<dbReference type="SUPFAM" id="SSF49764">
    <property type="entry name" value="HSP20-like chaperones"/>
    <property type="match status" value="1"/>
</dbReference>
<feature type="compositionally biased region" description="Basic and acidic residues" evidence="4">
    <location>
        <begin position="164"/>
        <end position="178"/>
    </location>
</feature>
<accession>A0A0A9ENP7</accession>
<dbReference type="Pfam" id="PF00011">
    <property type="entry name" value="HSP20"/>
    <property type="match status" value="1"/>
</dbReference>
<organism evidence="6">
    <name type="scientific">Arundo donax</name>
    <name type="common">Giant reed</name>
    <name type="synonym">Donax arundinaceus</name>
    <dbReference type="NCBI Taxonomy" id="35708"/>
    <lineage>
        <taxon>Eukaryota</taxon>
        <taxon>Viridiplantae</taxon>
        <taxon>Streptophyta</taxon>
        <taxon>Embryophyta</taxon>
        <taxon>Tracheophyta</taxon>
        <taxon>Spermatophyta</taxon>
        <taxon>Magnoliopsida</taxon>
        <taxon>Liliopsida</taxon>
        <taxon>Poales</taxon>
        <taxon>Poaceae</taxon>
        <taxon>PACMAD clade</taxon>
        <taxon>Arundinoideae</taxon>
        <taxon>Arundineae</taxon>
        <taxon>Arundo</taxon>
    </lineage>
</organism>
<reference evidence="6" key="2">
    <citation type="journal article" date="2015" name="Data Brief">
        <title>Shoot transcriptome of the giant reed, Arundo donax.</title>
        <authorList>
            <person name="Barrero R.A."/>
            <person name="Guerrero F.D."/>
            <person name="Moolhuijzen P."/>
            <person name="Goolsby J.A."/>
            <person name="Tidwell J."/>
            <person name="Bellgard S.E."/>
            <person name="Bellgard M.I."/>
        </authorList>
    </citation>
    <scope>NUCLEOTIDE SEQUENCE</scope>
    <source>
        <tissue evidence="6">Shoot tissue taken approximately 20 cm above the soil surface</tissue>
    </source>
</reference>
<feature type="compositionally biased region" description="Gly residues" evidence="4">
    <location>
        <begin position="184"/>
        <end position="193"/>
    </location>
</feature>
<feature type="compositionally biased region" description="Gly residues" evidence="4">
    <location>
        <begin position="204"/>
        <end position="219"/>
    </location>
</feature>
<evidence type="ECO:0000256" key="3">
    <source>
        <dbReference type="RuleBase" id="RU003616"/>
    </source>
</evidence>
<protein>
    <recommendedName>
        <fullName evidence="5">SHSP domain-containing protein</fullName>
    </recommendedName>
</protein>
<dbReference type="InterPro" id="IPR008978">
    <property type="entry name" value="HSP20-like_chaperone"/>
</dbReference>
<sequence length="225" mass="23674">MSTAMASYTATVGRSPVLPASSVVLARGSWKPTVAFRSSATVKCRRPLTVTCALPEKERPAAFRIPPTALLCPVPPPDRKERWDIKEEANCVRLWFQVPRLSKENIEVKASDDMLEIKSNGGAGIAATDVHGVGAFHIRLLMTKEYDSNTVKAGLKDGMLEVTVPKRSEKDREGEVRVVELGPQSGGGDGAGASKGSSRKNDHGGGTNQGAGGEAGASGKGFSAS</sequence>
<dbReference type="Gene3D" id="2.60.40.790">
    <property type="match status" value="1"/>
</dbReference>
<proteinExistence type="inferred from homology"/>
<dbReference type="GO" id="GO:0009408">
    <property type="term" value="P:response to heat"/>
    <property type="evidence" value="ECO:0007669"/>
    <property type="project" value="InterPro"/>
</dbReference>
<dbReference type="PANTHER" id="PTHR46733">
    <property type="entry name" value="26.5 KDA HEAT SHOCK PROTEIN, MITOCHONDRIAL"/>
    <property type="match status" value="1"/>
</dbReference>
<dbReference type="PANTHER" id="PTHR46733:SF7">
    <property type="entry name" value="HSP20_ALPHA CRYSTALLIN FAMILY PROTEIN, EXPRESSED"/>
    <property type="match status" value="1"/>
</dbReference>
<evidence type="ECO:0000256" key="4">
    <source>
        <dbReference type="SAM" id="MobiDB-lite"/>
    </source>
</evidence>
<dbReference type="InterPro" id="IPR044587">
    <property type="entry name" value="HSP21-like"/>
</dbReference>
<dbReference type="InterPro" id="IPR002068">
    <property type="entry name" value="A-crystallin/Hsp20_dom"/>
</dbReference>
<evidence type="ECO:0000256" key="1">
    <source>
        <dbReference type="ARBA" id="ARBA00023016"/>
    </source>
</evidence>
<feature type="region of interest" description="Disordered" evidence="4">
    <location>
        <begin position="164"/>
        <end position="225"/>
    </location>
</feature>
<dbReference type="PROSITE" id="PS01031">
    <property type="entry name" value="SHSP"/>
    <property type="match status" value="1"/>
</dbReference>
<keyword evidence="1" id="KW-0346">Stress response</keyword>
<dbReference type="EMBL" id="GBRH01196159">
    <property type="protein sequence ID" value="JAE01737.1"/>
    <property type="molecule type" value="Transcribed_RNA"/>
</dbReference>
<evidence type="ECO:0000259" key="5">
    <source>
        <dbReference type="PROSITE" id="PS01031"/>
    </source>
</evidence>